<gene>
    <name evidence="1" type="ORF">GCM10009007_14260</name>
</gene>
<protein>
    <submittedName>
        <fullName evidence="1">Uncharacterized protein</fullName>
    </submittedName>
</protein>
<dbReference type="Proteomes" id="UP000614287">
    <property type="component" value="Unassembled WGS sequence"/>
</dbReference>
<reference evidence="1" key="1">
    <citation type="journal article" date="2014" name="Int. J. Syst. Evol. Microbiol.">
        <title>Complete genome sequence of Corynebacterium casei LMG S-19264T (=DSM 44701T), isolated from a smear-ripened cheese.</title>
        <authorList>
            <consortium name="US DOE Joint Genome Institute (JGI-PGF)"/>
            <person name="Walter F."/>
            <person name="Albersmeier A."/>
            <person name="Kalinowski J."/>
            <person name="Ruckert C."/>
        </authorList>
    </citation>
    <scope>NUCLEOTIDE SEQUENCE</scope>
    <source>
        <strain evidence="1">KCTC 32501</strain>
    </source>
</reference>
<proteinExistence type="predicted"/>
<sequence length="352" mass="40764">MAAIYFQDSRNDLDQWQGLLMSVQTTRKPALILQSGRGCRTKLSVGAQTLFWAEIEDGYYGVYLWRSLPRSTDVALLPHIHSAQVQAQKHLSPLERRQYWAKWFARGLMDSPHTPLAQGLWALEYSDRDDERTYTPHRGLQRHWRNLYDDKRQAAEFFGAPLCYIDWAMCGNGSIIPLFAAPFDWLVDAAESGRVKYWCKVAREMQATDQGGTLPPLLLWFMSGLDAFVLLDGHDRLYASLLTGIEPEYLILDSYTERAQVLDETRQNAIHKQLNILEQKIAEGTAINPEVILSVQKYLVHSYDDRPVRIERTRASLSLDPEQWQKEVDAYEKQLKSQQPHKELEWFYVDDV</sequence>
<evidence type="ECO:0000313" key="2">
    <source>
        <dbReference type="Proteomes" id="UP000614287"/>
    </source>
</evidence>
<name>A0A8J3G0I6_9BURK</name>
<evidence type="ECO:0000313" key="1">
    <source>
        <dbReference type="EMBL" id="GHA74419.1"/>
    </source>
</evidence>
<reference evidence="1" key="2">
    <citation type="submission" date="2020-09" db="EMBL/GenBank/DDBJ databases">
        <authorList>
            <person name="Sun Q."/>
            <person name="Kim S."/>
        </authorList>
    </citation>
    <scope>NUCLEOTIDE SEQUENCE</scope>
    <source>
        <strain evidence="1">KCTC 32501</strain>
    </source>
</reference>
<comment type="caution">
    <text evidence="1">The sequence shown here is derived from an EMBL/GenBank/DDBJ whole genome shotgun (WGS) entry which is preliminary data.</text>
</comment>
<dbReference type="AlphaFoldDB" id="A0A8J3G0I6"/>
<accession>A0A8J3G0I6</accession>
<dbReference type="EMBL" id="BMZG01000007">
    <property type="protein sequence ID" value="GHA74419.1"/>
    <property type="molecule type" value="Genomic_DNA"/>
</dbReference>
<keyword evidence="2" id="KW-1185">Reference proteome</keyword>
<dbReference type="RefSeq" id="WP_189493262.1">
    <property type="nucleotide sequence ID" value="NZ_BMZG01000007.1"/>
</dbReference>
<organism evidence="1 2">
    <name type="scientific">Formosimonas limnophila</name>
    <dbReference type="NCBI Taxonomy" id="1384487"/>
    <lineage>
        <taxon>Bacteria</taxon>
        <taxon>Pseudomonadati</taxon>
        <taxon>Pseudomonadota</taxon>
        <taxon>Betaproteobacteria</taxon>
        <taxon>Burkholderiales</taxon>
        <taxon>Burkholderiaceae</taxon>
        <taxon>Formosimonas</taxon>
    </lineage>
</organism>